<name>A0A501W4U2_9BACT</name>
<dbReference type="RefSeq" id="WP_140620988.1">
    <property type="nucleotide sequence ID" value="NZ_VFRQ01000003.1"/>
</dbReference>
<organism evidence="1 2">
    <name type="scientific">Pontibacter mangrovi</name>
    <dbReference type="NCBI Taxonomy" id="2589816"/>
    <lineage>
        <taxon>Bacteria</taxon>
        <taxon>Pseudomonadati</taxon>
        <taxon>Bacteroidota</taxon>
        <taxon>Cytophagia</taxon>
        <taxon>Cytophagales</taxon>
        <taxon>Hymenobacteraceae</taxon>
        <taxon>Pontibacter</taxon>
    </lineage>
</organism>
<dbReference type="EMBL" id="VFRQ01000003">
    <property type="protein sequence ID" value="TPE44963.1"/>
    <property type="molecule type" value="Genomic_DNA"/>
</dbReference>
<dbReference type="Proteomes" id="UP000316727">
    <property type="component" value="Unassembled WGS sequence"/>
</dbReference>
<reference evidence="1 2" key="1">
    <citation type="submission" date="2019-06" db="EMBL/GenBank/DDBJ databases">
        <title>A novel bacterium of genus Pontibacter, isolated from marine sediment.</title>
        <authorList>
            <person name="Huang H."/>
            <person name="Mo K."/>
            <person name="Hu Y."/>
        </authorList>
    </citation>
    <scope>NUCLEOTIDE SEQUENCE [LARGE SCALE GENOMIC DNA]</scope>
    <source>
        <strain evidence="1 2">HB172049</strain>
    </source>
</reference>
<evidence type="ECO:0000313" key="2">
    <source>
        <dbReference type="Proteomes" id="UP000316727"/>
    </source>
</evidence>
<accession>A0A501W4U2</accession>
<sequence>MAVVVEKTEHDALAREVRELRGELEDLRELLDTDIKGSKAAAAKAGISVRTLELERDRPDTVIEYKKVGRSVSYSLASLIAYRKAKRIPKLQIAS</sequence>
<evidence type="ECO:0000313" key="1">
    <source>
        <dbReference type="EMBL" id="TPE44963.1"/>
    </source>
</evidence>
<proteinExistence type="predicted"/>
<keyword evidence="2" id="KW-1185">Reference proteome</keyword>
<gene>
    <name evidence="1" type="ORF">FJM65_08075</name>
</gene>
<evidence type="ECO:0008006" key="3">
    <source>
        <dbReference type="Google" id="ProtNLM"/>
    </source>
</evidence>
<protein>
    <recommendedName>
        <fullName evidence="3">DNA-binding protein</fullName>
    </recommendedName>
</protein>
<dbReference type="AlphaFoldDB" id="A0A501W4U2"/>
<dbReference type="OrthoDB" id="9973422at2"/>
<comment type="caution">
    <text evidence="1">The sequence shown here is derived from an EMBL/GenBank/DDBJ whole genome shotgun (WGS) entry which is preliminary data.</text>
</comment>